<protein>
    <submittedName>
        <fullName evidence="1">12390_t:CDS:1</fullName>
    </submittedName>
</protein>
<organism evidence="1 2">
    <name type="scientific">Acaulospora colombiana</name>
    <dbReference type="NCBI Taxonomy" id="27376"/>
    <lineage>
        <taxon>Eukaryota</taxon>
        <taxon>Fungi</taxon>
        <taxon>Fungi incertae sedis</taxon>
        <taxon>Mucoromycota</taxon>
        <taxon>Glomeromycotina</taxon>
        <taxon>Glomeromycetes</taxon>
        <taxon>Diversisporales</taxon>
        <taxon>Acaulosporaceae</taxon>
        <taxon>Acaulospora</taxon>
    </lineage>
</organism>
<evidence type="ECO:0000313" key="1">
    <source>
        <dbReference type="EMBL" id="CAG8755004.1"/>
    </source>
</evidence>
<feature type="non-terminal residue" evidence="1">
    <location>
        <position position="1"/>
    </location>
</feature>
<sequence>GVLICGQGKRDIRCGVAGPLLKDEFDKVLQDMELDLNCSGNKGVA</sequence>
<dbReference type="Proteomes" id="UP000789525">
    <property type="component" value="Unassembled WGS sequence"/>
</dbReference>
<proteinExistence type="predicted"/>
<evidence type="ECO:0000313" key="2">
    <source>
        <dbReference type="Proteomes" id="UP000789525"/>
    </source>
</evidence>
<feature type="non-terminal residue" evidence="1">
    <location>
        <position position="45"/>
    </location>
</feature>
<name>A0ACA9QQS3_9GLOM</name>
<dbReference type="EMBL" id="CAJVPT010055348">
    <property type="protein sequence ID" value="CAG8755004.1"/>
    <property type="molecule type" value="Genomic_DNA"/>
</dbReference>
<gene>
    <name evidence="1" type="ORF">ACOLOM_LOCUS12904</name>
</gene>
<comment type="caution">
    <text evidence="1">The sequence shown here is derived from an EMBL/GenBank/DDBJ whole genome shotgun (WGS) entry which is preliminary data.</text>
</comment>
<accession>A0ACA9QQS3</accession>
<keyword evidence="2" id="KW-1185">Reference proteome</keyword>
<reference evidence="1" key="1">
    <citation type="submission" date="2021-06" db="EMBL/GenBank/DDBJ databases">
        <authorList>
            <person name="Kallberg Y."/>
            <person name="Tangrot J."/>
            <person name="Rosling A."/>
        </authorList>
    </citation>
    <scope>NUCLEOTIDE SEQUENCE</scope>
    <source>
        <strain evidence="1">CL356</strain>
    </source>
</reference>